<dbReference type="PANTHER" id="PTHR43133:SF51">
    <property type="entry name" value="RNA POLYMERASE SIGMA FACTOR"/>
    <property type="match status" value="1"/>
</dbReference>
<dbReference type="EMBL" id="CP002431">
    <property type="protein sequence ID" value="ADU63866.1"/>
    <property type="molecule type" value="Genomic_DNA"/>
</dbReference>
<dbReference type="Gene3D" id="1.10.1740.10">
    <property type="match status" value="1"/>
</dbReference>
<evidence type="ECO:0000256" key="2">
    <source>
        <dbReference type="ARBA" id="ARBA00023015"/>
    </source>
</evidence>
<feature type="domain" description="RNA polymerase sigma factor 70 region 4 type 2" evidence="6">
    <location>
        <begin position="132"/>
        <end position="173"/>
    </location>
</feature>
<dbReference type="GO" id="GO:0003677">
    <property type="term" value="F:DNA binding"/>
    <property type="evidence" value="ECO:0007669"/>
    <property type="project" value="InterPro"/>
</dbReference>
<dbReference type="NCBIfam" id="TIGR02937">
    <property type="entry name" value="sigma70-ECF"/>
    <property type="match status" value="1"/>
</dbReference>
<dbReference type="PANTHER" id="PTHR43133">
    <property type="entry name" value="RNA POLYMERASE ECF-TYPE SIGMA FACTO"/>
    <property type="match status" value="1"/>
</dbReference>
<evidence type="ECO:0000313" key="8">
    <source>
        <dbReference type="Proteomes" id="UP000002191"/>
    </source>
</evidence>
<dbReference type="RefSeq" id="WP_013515769.1">
    <property type="nucleotide sequence ID" value="NC_014844.1"/>
</dbReference>
<dbReference type="InterPro" id="IPR007627">
    <property type="entry name" value="RNA_pol_sigma70_r2"/>
</dbReference>
<evidence type="ECO:0000259" key="6">
    <source>
        <dbReference type="Pfam" id="PF08281"/>
    </source>
</evidence>
<dbReference type="SUPFAM" id="SSF88946">
    <property type="entry name" value="Sigma2 domain of RNA polymerase sigma factors"/>
    <property type="match status" value="1"/>
</dbReference>
<dbReference type="STRING" id="643562.Daes_2870"/>
<dbReference type="Gene3D" id="1.10.10.10">
    <property type="entry name" value="Winged helix-like DNA-binding domain superfamily/Winged helix DNA-binding domain"/>
    <property type="match status" value="1"/>
</dbReference>
<dbReference type="InterPro" id="IPR013249">
    <property type="entry name" value="RNA_pol_sigma70_r4_t2"/>
</dbReference>
<reference evidence="7 8" key="2">
    <citation type="journal article" date="2014" name="Genome Announc.">
        <title>Complete Genome Sequence of the Subsurface, Mesophilic Sulfate-Reducing Bacterium Desulfovibrio aespoeensis Aspo-2.</title>
        <authorList>
            <person name="Pedersen K."/>
            <person name="Bengtsson A."/>
            <person name="Edlund J."/>
            <person name="Rabe L."/>
            <person name="Hazen T."/>
            <person name="Chakraborty R."/>
            <person name="Goodwin L."/>
            <person name="Shapiro N."/>
        </authorList>
    </citation>
    <scope>NUCLEOTIDE SEQUENCE [LARGE SCALE GENOMIC DNA]</scope>
    <source>
        <strain evidence="8">ATCC 700646 / DSM 10631 / Aspo-2</strain>
    </source>
</reference>
<dbReference type="GO" id="GO:0016987">
    <property type="term" value="F:sigma factor activity"/>
    <property type="evidence" value="ECO:0007669"/>
    <property type="project" value="UniProtKB-KW"/>
</dbReference>
<dbReference type="Proteomes" id="UP000002191">
    <property type="component" value="Chromosome"/>
</dbReference>
<dbReference type="OrthoDB" id="5511424at2"/>
<proteinExistence type="inferred from homology"/>
<keyword evidence="3" id="KW-0731">Sigma factor</keyword>
<feature type="domain" description="RNA polymerase sigma-70 region 2" evidence="5">
    <location>
        <begin position="24"/>
        <end position="91"/>
    </location>
</feature>
<dbReference type="InterPro" id="IPR013324">
    <property type="entry name" value="RNA_pol_sigma_r3/r4-like"/>
</dbReference>
<dbReference type="GO" id="GO:0006352">
    <property type="term" value="P:DNA-templated transcription initiation"/>
    <property type="evidence" value="ECO:0007669"/>
    <property type="project" value="InterPro"/>
</dbReference>
<evidence type="ECO:0000256" key="1">
    <source>
        <dbReference type="ARBA" id="ARBA00010641"/>
    </source>
</evidence>
<dbReference type="InterPro" id="IPR014284">
    <property type="entry name" value="RNA_pol_sigma-70_dom"/>
</dbReference>
<dbReference type="InterPro" id="IPR036388">
    <property type="entry name" value="WH-like_DNA-bd_sf"/>
</dbReference>
<dbReference type="eggNOG" id="COG1595">
    <property type="taxonomic scope" value="Bacteria"/>
</dbReference>
<accession>E6VY52</accession>
<keyword evidence="8" id="KW-1185">Reference proteome</keyword>
<dbReference type="Pfam" id="PF04542">
    <property type="entry name" value="Sigma70_r2"/>
    <property type="match status" value="1"/>
</dbReference>
<evidence type="ECO:0000256" key="3">
    <source>
        <dbReference type="ARBA" id="ARBA00023082"/>
    </source>
</evidence>
<reference evidence="8" key="1">
    <citation type="submission" date="2010-12" db="EMBL/GenBank/DDBJ databases">
        <title>Complete sequence of Desulfovibrio aespoeensis Aspo-2.</title>
        <authorList>
            <consortium name="US DOE Joint Genome Institute"/>
            <person name="Lucas S."/>
            <person name="Copeland A."/>
            <person name="Lapidus A."/>
            <person name="Cheng J.-F."/>
            <person name="Goodwin L."/>
            <person name="Pitluck S."/>
            <person name="Chertkov O."/>
            <person name="Misra M."/>
            <person name="Detter J.C."/>
            <person name="Han C."/>
            <person name="Tapia R."/>
            <person name="Land M."/>
            <person name="Hauser L."/>
            <person name="Kyrpides N."/>
            <person name="Ivanova N."/>
            <person name="Ovchinnikova G."/>
            <person name="Pedersen K."/>
            <person name="Jagevall S."/>
            <person name="Hazen T."/>
            <person name="Woyke T."/>
        </authorList>
    </citation>
    <scope>NUCLEOTIDE SEQUENCE [LARGE SCALE GENOMIC DNA]</scope>
    <source>
        <strain evidence="8">ATCC 700646 / DSM 10631 / Aspo-2</strain>
    </source>
</reference>
<dbReference type="HOGENOM" id="CLU_047691_3_0_7"/>
<dbReference type="SUPFAM" id="SSF88659">
    <property type="entry name" value="Sigma3 and sigma4 domains of RNA polymerase sigma factors"/>
    <property type="match status" value="1"/>
</dbReference>
<keyword evidence="2" id="KW-0805">Transcription regulation</keyword>
<comment type="similarity">
    <text evidence="1">Belongs to the sigma-70 factor family. ECF subfamily.</text>
</comment>
<dbReference type="KEGG" id="das:Daes_2870"/>
<evidence type="ECO:0000259" key="5">
    <source>
        <dbReference type="Pfam" id="PF04542"/>
    </source>
</evidence>
<dbReference type="CDD" id="cd06171">
    <property type="entry name" value="Sigma70_r4"/>
    <property type="match status" value="1"/>
</dbReference>
<dbReference type="Pfam" id="PF08281">
    <property type="entry name" value="Sigma70_r4_2"/>
    <property type="match status" value="1"/>
</dbReference>
<organism evidence="7 8">
    <name type="scientific">Pseudodesulfovibrio aespoeensis (strain ATCC 700646 / DSM 10631 / Aspo-2)</name>
    <name type="common">Desulfovibrio aespoeensis</name>
    <dbReference type="NCBI Taxonomy" id="643562"/>
    <lineage>
        <taxon>Bacteria</taxon>
        <taxon>Pseudomonadati</taxon>
        <taxon>Thermodesulfobacteriota</taxon>
        <taxon>Desulfovibrionia</taxon>
        <taxon>Desulfovibrionales</taxon>
        <taxon>Desulfovibrionaceae</taxon>
    </lineage>
</organism>
<name>E6VY52_PSEA9</name>
<dbReference type="AlphaFoldDB" id="E6VY52"/>
<evidence type="ECO:0000256" key="4">
    <source>
        <dbReference type="ARBA" id="ARBA00023163"/>
    </source>
</evidence>
<sequence length="201" mass="23105">MDESREAEIIREVLLGDAQAFEALVRTYQGPVYALMLRNTGDVDTAADLAQEAFTRAYARLETFSTGKRFFPWLYSLALNVSRDWMRRNGRDMHVFMDDAVGMVRVEDQPDDRQAMDDRLDGAKAFDHVMGLAPKYREAMLLRFRYDFSFQEIARTLGITVSGAKMRISRGLEMVRLKFTEVNDDQEQERKTEGRSGARPA</sequence>
<dbReference type="InterPro" id="IPR039425">
    <property type="entry name" value="RNA_pol_sigma-70-like"/>
</dbReference>
<dbReference type="InterPro" id="IPR013325">
    <property type="entry name" value="RNA_pol_sigma_r2"/>
</dbReference>
<keyword evidence="4" id="KW-0804">Transcription</keyword>
<evidence type="ECO:0000313" key="7">
    <source>
        <dbReference type="EMBL" id="ADU63866.1"/>
    </source>
</evidence>
<gene>
    <name evidence="7" type="ordered locus">Daes_2870</name>
</gene>
<protein>
    <submittedName>
        <fullName evidence="7">RNA polymerase sigma factor, sigma-70 family</fullName>
    </submittedName>
</protein>